<dbReference type="PROSITE" id="PS51857">
    <property type="entry name" value="CSD_2"/>
    <property type="match status" value="1"/>
</dbReference>
<comment type="caution">
    <text evidence="2">The sequence shown here is derived from an EMBL/GenBank/DDBJ whole genome shotgun (WGS) entry which is preliminary data.</text>
</comment>
<name>A0AAN7YQE4_9PEZI</name>
<organism evidence="2 3">
    <name type="scientific">Meristemomyces frigidus</name>
    <dbReference type="NCBI Taxonomy" id="1508187"/>
    <lineage>
        <taxon>Eukaryota</taxon>
        <taxon>Fungi</taxon>
        <taxon>Dikarya</taxon>
        <taxon>Ascomycota</taxon>
        <taxon>Pezizomycotina</taxon>
        <taxon>Dothideomycetes</taxon>
        <taxon>Dothideomycetidae</taxon>
        <taxon>Mycosphaerellales</taxon>
        <taxon>Teratosphaeriaceae</taxon>
        <taxon>Meristemomyces</taxon>
    </lineage>
</organism>
<sequence>MDDVVEEIVLYPQAQYVRKRPDLATRFMRGALYNAEKAKESLAEDVAETFRLYGKVAGDVDMFGLIASVGFEHSRTLAQVTKMYQKIADALLTPYSIPEEEEDQSISGKVTLRSTGEVKWFSASKGYGLIKPQAGQAYGASVFDESPEQMQPGQPVTYEAVEGPRGAQAVNVRKADRLTQSCADQTSISAVITLQGRLSYDRREARRSEEEFGGGDVKHCLAQLAFLIGAEELAEELGYEPSQTSELAIASHSETHRTAEVLDESDDGDYRLHDRFVGARCEEVEDSEEEELVQVRFLDYPQTRILQDARKLLLERCRGTSNIWLSSS</sequence>
<dbReference type="PRINTS" id="PR00050">
    <property type="entry name" value="COLDSHOCK"/>
</dbReference>
<reference evidence="2" key="1">
    <citation type="submission" date="2023-08" db="EMBL/GenBank/DDBJ databases">
        <title>Black Yeasts Isolated from many extreme environments.</title>
        <authorList>
            <person name="Coleine C."/>
            <person name="Stajich J.E."/>
            <person name="Selbmann L."/>
        </authorList>
    </citation>
    <scope>NUCLEOTIDE SEQUENCE</scope>
    <source>
        <strain evidence="2">CCFEE 5401</strain>
    </source>
</reference>
<dbReference type="SUPFAM" id="SSF50249">
    <property type="entry name" value="Nucleic acid-binding proteins"/>
    <property type="match status" value="1"/>
</dbReference>
<evidence type="ECO:0000259" key="1">
    <source>
        <dbReference type="PROSITE" id="PS51857"/>
    </source>
</evidence>
<evidence type="ECO:0000313" key="2">
    <source>
        <dbReference type="EMBL" id="KAK5114934.1"/>
    </source>
</evidence>
<feature type="domain" description="CSD" evidence="1">
    <location>
        <begin position="113"/>
        <end position="174"/>
    </location>
</feature>
<dbReference type="GO" id="GO:0003676">
    <property type="term" value="F:nucleic acid binding"/>
    <property type="evidence" value="ECO:0007669"/>
    <property type="project" value="InterPro"/>
</dbReference>
<dbReference type="InterPro" id="IPR011129">
    <property type="entry name" value="CSD"/>
</dbReference>
<proteinExistence type="predicted"/>
<dbReference type="AlphaFoldDB" id="A0AAN7YQE4"/>
<dbReference type="Proteomes" id="UP001310890">
    <property type="component" value="Unassembled WGS sequence"/>
</dbReference>
<dbReference type="CDD" id="cd04458">
    <property type="entry name" value="CSP_CDS"/>
    <property type="match status" value="1"/>
</dbReference>
<protein>
    <recommendedName>
        <fullName evidence="1">CSD domain-containing protein</fullName>
    </recommendedName>
</protein>
<dbReference type="SMART" id="SM00357">
    <property type="entry name" value="CSP"/>
    <property type="match status" value="1"/>
</dbReference>
<dbReference type="InterPro" id="IPR002059">
    <property type="entry name" value="CSP_DNA-bd"/>
</dbReference>
<gene>
    <name evidence="2" type="ORF">LTR62_002093</name>
</gene>
<dbReference type="InterPro" id="IPR012340">
    <property type="entry name" value="NA-bd_OB-fold"/>
</dbReference>
<dbReference type="EMBL" id="JAVRRL010000015">
    <property type="protein sequence ID" value="KAK5114934.1"/>
    <property type="molecule type" value="Genomic_DNA"/>
</dbReference>
<evidence type="ECO:0000313" key="3">
    <source>
        <dbReference type="Proteomes" id="UP001310890"/>
    </source>
</evidence>
<accession>A0AAN7YQE4</accession>
<dbReference type="Pfam" id="PF00313">
    <property type="entry name" value="CSD"/>
    <property type="match status" value="1"/>
</dbReference>
<dbReference type="Gene3D" id="2.40.50.140">
    <property type="entry name" value="Nucleic acid-binding proteins"/>
    <property type="match status" value="1"/>
</dbReference>